<dbReference type="AlphaFoldDB" id="A0A8X6HFT4"/>
<comment type="caution">
    <text evidence="2">The sequence shown here is derived from an EMBL/GenBank/DDBJ whole genome shotgun (WGS) entry which is preliminary data.</text>
</comment>
<evidence type="ECO:0000313" key="3">
    <source>
        <dbReference type="Proteomes" id="UP000887116"/>
    </source>
</evidence>
<feature type="compositionally biased region" description="Basic and acidic residues" evidence="1">
    <location>
        <begin position="1"/>
        <end position="13"/>
    </location>
</feature>
<evidence type="ECO:0000313" key="2">
    <source>
        <dbReference type="EMBL" id="GFR22648.1"/>
    </source>
</evidence>
<name>A0A8X6HFT4_TRICU</name>
<dbReference type="Proteomes" id="UP000887116">
    <property type="component" value="Unassembled WGS sequence"/>
</dbReference>
<dbReference type="EMBL" id="BMAO01008329">
    <property type="protein sequence ID" value="GFR22648.1"/>
    <property type="molecule type" value="Genomic_DNA"/>
</dbReference>
<keyword evidence="3" id="KW-1185">Reference proteome</keyword>
<sequence>MKDDSFSGEKETRIGQSGINYSNRSVSNSYIPATKSSRQIGSQRAMSDLKFRSDWRGWNWHFLAQRLASKGKRIPRGKQKVTEEIFALRPKVVTGRRVRLSIIRTRGYVDSYINSS</sequence>
<proteinExistence type="predicted"/>
<accession>A0A8X6HFT4</accession>
<evidence type="ECO:0000256" key="1">
    <source>
        <dbReference type="SAM" id="MobiDB-lite"/>
    </source>
</evidence>
<reference evidence="2" key="1">
    <citation type="submission" date="2020-07" db="EMBL/GenBank/DDBJ databases">
        <title>Multicomponent nature underlies the extraordinary mechanical properties of spider dragline silk.</title>
        <authorList>
            <person name="Kono N."/>
            <person name="Nakamura H."/>
            <person name="Mori M."/>
            <person name="Yoshida Y."/>
            <person name="Ohtoshi R."/>
            <person name="Malay A.D."/>
            <person name="Moran D.A.P."/>
            <person name="Tomita M."/>
            <person name="Numata K."/>
            <person name="Arakawa K."/>
        </authorList>
    </citation>
    <scope>NUCLEOTIDE SEQUENCE</scope>
</reference>
<protein>
    <submittedName>
        <fullName evidence="2">Uncharacterized protein</fullName>
    </submittedName>
</protein>
<feature type="region of interest" description="Disordered" evidence="1">
    <location>
        <begin position="1"/>
        <end position="22"/>
    </location>
</feature>
<gene>
    <name evidence="2" type="ORF">TNCT_527241</name>
</gene>
<organism evidence="2 3">
    <name type="scientific">Trichonephila clavata</name>
    <name type="common">Joro spider</name>
    <name type="synonym">Nephila clavata</name>
    <dbReference type="NCBI Taxonomy" id="2740835"/>
    <lineage>
        <taxon>Eukaryota</taxon>
        <taxon>Metazoa</taxon>
        <taxon>Ecdysozoa</taxon>
        <taxon>Arthropoda</taxon>
        <taxon>Chelicerata</taxon>
        <taxon>Arachnida</taxon>
        <taxon>Araneae</taxon>
        <taxon>Araneomorphae</taxon>
        <taxon>Entelegynae</taxon>
        <taxon>Araneoidea</taxon>
        <taxon>Nephilidae</taxon>
        <taxon>Trichonephila</taxon>
    </lineage>
</organism>